<dbReference type="GO" id="GO:0005524">
    <property type="term" value="F:ATP binding"/>
    <property type="evidence" value="ECO:0007669"/>
    <property type="project" value="UniProtKB-KW"/>
</dbReference>
<dbReference type="GO" id="GO:0046872">
    <property type="term" value="F:metal ion binding"/>
    <property type="evidence" value="ECO:0007669"/>
    <property type="project" value="UniProtKB-KW"/>
</dbReference>
<dbReference type="InterPro" id="IPR037171">
    <property type="entry name" value="NagB/RpiA_transferase-like"/>
</dbReference>
<accession>A0A5B8UG46</accession>
<dbReference type="SUPFAM" id="SSF100950">
    <property type="entry name" value="NagB/RpiA/CoA transferase-like"/>
    <property type="match status" value="1"/>
</dbReference>
<protein>
    <recommendedName>
        <fullName evidence="5">5-formyltetrahydrofolate cyclo-ligase</fullName>
        <ecNumber evidence="5">6.3.3.2</ecNumber>
    </recommendedName>
</protein>
<sequence>MLKKEARKIYNKKREGISYADKLKWDDLILINFQTIEMPFLQTVFSFYPMEERNEINAFLITDYLHFRNLSLQICYPKMDIKEPNMEAVACKADTVFEANALNILEPLEAEIINPEDIDLVLAPMLVCDVQGNRVGYGKGYYDRYLNRCNPSCIKVGLSYFEPVGKIEDADEFDVALDFCITPQKAYVF</sequence>
<dbReference type="AlphaFoldDB" id="A0A5B8UG46"/>
<dbReference type="InterPro" id="IPR024185">
    <property type="entry name" value="FTHF_cligase-like_sf"/>
</dbReference>
<evidence type="ECO:0000313" key="6">
    <source>
        <dbReference type="EMBL" id="QEC55382.1"/>
    </source>
</evidence>
<dbReference type="EMBL" id="CP042433">
    <property type="protein sequence ID" value="QEC55382.1"/>
    <property type="molecule type" value="Genomic_DNA"/>
</dbReference>
<dbReference type="NCBIfam" id="TIGR02727">
    <property type="entry name" value="MTHFS_bact"/>
    <property type="match status" value="1"/>
</dbReference>
<keyword evidence="6" id="KW-0436">Ligase</keyword>
<dbReference type="GO" id="GO:0030272">
    <property type="term" value="F:5-formyltetrahydrofolate cyclo-ligase activity"/>
    <property type="evidence" value="ECO:0007669"/>
    <property type="project" value="UniProtKB-EC"/>
</dbReference>
<keyword evidence="5" id="KW-0460">Magnesium</keyword>
<evidence type="ECO:0000256" key="3">
    <source>
        <dbReference type="ARBA" id="ARBA00022840"/>
    </source>
</evidence>
<dbReference type="KEGG" id="fgg:FSB75_05500"/>
<keyword evidence="5" id="KW-0479">Metal-binding</keyword>
<keyword evidence="3 4" id="KW-0067">ATP-binding</keyword>
<proteinExistence type="inferred from homology"/>
<dbReference type="RefSeq" id="WP_146783958.1">
    <property type="nucleotide sequence ID" value="NZ_BAABIO010000002.1"/>
</dbReference>
<dbReference type="EC" id="6.3.3.2" evidence="5"/>
<name>A0A5B8UG46_9BACT</name>
<dbReference type="GO" id="GO:0035999">
    <property type="term" value="P:tetrahydrofolate interconversion"/>
    <property type="evidence" value="ECO:0007669"/>
    <property type="project" value="TreeGrafter"/>
</dbReference>
<keyword evidence="2 4" id="KW-0547">Nucleotide-binding</keyword>
<comment type="similarity">
    <text evidence="1 5">Belongs to the 5-formyltetrahydrofolate cyclo-ligase family.</text>
</comment>
<comment type="cofactor">
    <cofactor evidence="5">
        <name>Mg(2+)</name>
        <dbReference type="ChEBI" id="CHEBI:18420"/>
    </cofactor>
</comment>
<dbReference type="InterPro" id="IPR002698">
    <property type="entry name" value="FTHF_cligase"/>
</dbReference>
<feature type="binding site" evidence="4">
    <location>
        <begin position="3"/>
        <end position="7"/>
    </location>
    <ligand>
        <name>ATP</name>
        <dbReference type="ChEBI" id="CHEBI:30616"/>
    </ligand>
</feature>
<reference evidence="6 7" key="1">
    <citation type="journal article" date="2015" name="Int. J. Syst. Evol. Microbiol.">
        <title>Flavisolibacter ginsenosidimutans sp. nov., with ginsenoside-converting activity isolated from soil used for cultivating ginseng.</title>
        <authorList>
            <person name="Zhao Y."/>
            <person name="Liu Q."/>
            <person name="Kang M.S."/>
            <person name="Jin F."/>
            <person name="Yu H."/>
            <person name="Im W.T."/>
        </authorList>
    </citation>
    <scope>NUCLEOTIDE SEQUENCE [LARGE SCALE GENOMIC DNA]</scope>
    <source>
        <strain evidence="6 7">Gsoil 636</strain>
    </source>
</reference>
<dbReference type="PIRSF" id="PIRSF006806">
    <property type="entry name" value="FTHF_cligase"/>
    <property type="match status" value="1"/>
</dbReference>
<dbReference type="PANTHER" id="PTHR23407">
    <property type="entry name" value="ATPASE INHIBITOR/5-FORMYLTETRAHYDROFOLATE CYCLO-LIGASE"/>
    <property type="match status" value="1"/>
</dbReference>
<dbReference type="GO" id="GO:0009396">
    <property type="term" value="P:folic acid-containing compound biosynthetic process"/>
    <property type="evidence" value="ECO:0007669"/>
    <property type="project" value="TreeGrafter"/>
</dbReference>
<evidence type="ECO:0000313" key="7">
    <source>
        <dbReference type="Proteomes" id="UP000321204"/>
    </source>
</evidence>
<dbReference type="Proteomes" id="UP000321204">
    <property type="component" value="Chromosome"/>
</dbReference>
<feature type="binding site" evidence="4">
    <location>
        <begin position="134"/>
        <end position="142"/>
    </location>
    <ligand>
        <name>ATP</name>
        <dbReference type="ChEBI" id="CHEBI:30616"/>
    </ligand>
</feature>
<dbReference type="Gene3D" id="3.40.50.10420">
    <property type="entry name" value="NagB/RpiA/CoA transferase-like"/>
    <property type="match status" value="1"/>
</dbReference>
<dbReference type="PANTHER" id="PTHR23407:SF1">
    <property type="entry name" value="5-FORMYLTETRAHYDROFOLATE CYCLO-LIGASE"/>
    <property type="match status" value="1"/>
</dbReference>
<dbReference type="Pfam" id="PF01812">
    <property type="entry name" value="5-FTHF_cyc-lig"/>
    <property type="match status" value="1"/>
</dbReference>
<feature type="binding site" evidence="4">
    <location>
        <position position="55"/>
    </location>
    <ligand>
        <name>substrate</name>
    </ligand>
</feature>
<dbReference type="OrthoDB" id="9801938at2"/>
<gene>
    <name evidence="6" type="ORF">FSB75_05500</name>
</gene>
<evidence type="ECO:0000256" key="5">
    <source>
        <dbReference type="RuleBase" id="RU361279"/>
    </source>
</evidence>
<comment type="catalytic activity">
    <reaction evidence="5">
        <text>(6S)-5-formyl-5,6,7,8-tetrahydrofolate + ATP = (6R)-5,10-methenyltetrahydrofolate + ADP + phosphate</text>
        <dbReference type="Rhea" id="RHEA:10488"/>
        <dbReference type="ChEBI" id="CHEBI:30616"/>
        <dbReference type="ChEBI" id="CHEBI:43474"/>
        <dbReference type="ChEBI" id="CHEBI:57455"/>
        <dbReference type="ChEBI" id="CHEBI:57457"/>
        <dbReference type="ChEBI" id="CHEBI:456216"/>
        <dbReference type="EC" id="6.3.3.2"/>
    </reaction>
</comment>
<evidence type="ECO:0000256" key="1">
    <source>
        <dbReference type="ARBA" id="ARBA00010638"/>
    </source>
</evidence>
<evidence type="ECO:0000256" key="2">
    <source>
        <dbReference type="ARBA" id="ARBA00022741"/>
    </source>
</evidence>
<organism evidence="6 7">
    <name type="scientific">Flavisolibacter ginsenosidimutans</name>
    <dbReference type="NCBI Taxonomy" id="661481"/>
    <lineage>
        <taxon>Bacteria</taxon>
        <taxon>Pseudomonadati</taxon>
        <taxon>Bacteroidota</taxon>
        <taxon>Chitinophagia</taxon>
        <taxon>Chitinophagales</taxon>
        <taxon>Chitinophagaceae</taxon>
        <taxon>Flavisolibacter</taxon>
    </lineage>
</organism>
<keyword evidence="7" id="KW-1185">Reference proteome</keyword>
<evidence type="ECO:0000256" key="4">
    <source>
        <dbReference type="PIRSR" id="PIRSR006806-1"/>
    </source>
</evidence>